<dbReference type="Gene3D" id="3.20.20.140">
    <property type="entry name" value="Metal-dependent hydrolases"/>
    <property type="match status" value="1"/>
</dbReference>
<proteinExistence type="predicted"/>
<accession>W0RQ21</accession>
<dbReference type="STRING" id="861299.J421_4076"/>
<dbReference type="GO" id="GO:0016787">
    <property type="term" value="F:hydrolase activity"/>
    <property type="evidence" value="ECO:0007669"/>
    <property type="project" value="UniProtKB-KW"/>
</dbReference>
<evidence type="ECO:0000313" key="2">
    <source>
        <dbReference type="Proteomes" id="UP000019151"/>
    </source>
</evidence>
<sequence length="424" mass="46495">MRLALTALALAARLHAQTPVDTALLRYVDSVRAIDVHAHPMRVVARGAPPDSEFDALPLDGIPAFAVPHRLTTDAPIWREARSALYGDAAPERARTEHGDRFPEWALDRAGIDVMLANRIAMGAGLAAPRFRWVPFVDALLLPLDTRGEAARTPDTRVLYPHETALLRRFLRELRLTALPATLDAYERDVVRATLARQHDGGAVGVKFEAAYLRPLDFDTDDAARARAVYARYVRGGVPSRAEYKTLQDHLFRVVAREAGRLGMTVQIHVLETFGGFYASAGAAPRLLEPALIDSTLRGTRFVIVHGGWPLVGETQGLLAKPNVYADVSMMDQILAPTALAAVLRQWLAEWPDKVLFGTDAFDGGAEQGWEQVAWVGSTTARRALAIALTGMLRDGEIDRPRAEALARMVLRENALKAYTLGKP</sequence>
<dbReference type="OrthoDB" id="8244441at2"/>
<dbReference type="EMBL" id="CP007128">
    <property type="protein sequence ID" value="AHG91613.1"/>
    <property type="molecule type" value="Genomic_DNA"/>
</dbReference>
<dbReference type="InterPro" id="IPR032466">
    <property type="entry name" value="Metal_Hydrolase"/>
</dbReference>
<dbReference type="KEGG" id="gba:J421_4076"/>
<dbReference type="SUPFAM" id="SSF51556">
    <property type="entry name" value="Metallo-dependent hydrolases"/>
    <property type="match status" value="1"/>
</dbReference>
<dbReference type="PANTHER" id="PTHR43383">
    <property type="entry name" value="NODULIN 6"/>
    <property type="match status" value="1"/>
</dbReference>
<dbReference type="eggNOG" id="COG2159">
    <property type="taxonomic scope" value="Bacteria"/>
</dbReference>
<dbReference type="PANTHER" id="PTHR43383:SF2">
    <property type="entry name" value="AMIDOHYDROLASE 2 FAMILY PROTEIN"/>
    <property type="match status" value="1"/>
</dbReference>
<protein>
    <submittedName>
        <fullName evidence="1">Amidohydrolase</fullName>
    </submittedName>
</protein>
<keyword evidence="2" id="KW-1185">Reference proteome</keyword>
<dbReference type="HOGENOM" id="CLU_634266_0_0_0"/>
<name>W0RQ21_9BACT</name>
<dbReference type="Proteomes" id="UP000019151">
    <property type="component" value="Chromosome"/>
</dbReference>
<dbReference type="RefSeq" id="WP_025413056.1">
    <property type="nucleotide sequence ID" value="NZ_CP007128.1"/>
</dbReference>
<reference evidence="1 2" key="1">
    <citation type="journal article" date="2014" name="Genome Announc.">
        <title>Genome Sequence and Methylome of Soil Bacterium Gemmatirosa kalamazoonensis KBS708T, a Member of the Rarely Cultivated Gemmatimonadetes Phylum.</title>
        <authorList>
            <person name="Debruyn J.M."/>
            <person name="Radosevich M."/>
            <person name="Wommack K.E."/>
            <person name="Polson S.W."/>
            <person name="Hauser L.J."/>
            <person name="Fawaz M.N."/>
            <person name="Korlach J."/>
            <person name="Tsai Y.C."/>
        </authorList>
    </citation>
    <scope>NUCLEOTIDE SEQUENCE [LARGE SCALE GENOMIC DNA]</scope>
    <source>
        <strain evidence="1 2">KBS708</strain>
    </source>
</reference>
<dbReference type="InParanoid" id="W0RQ21"/>
<keyword evidence="1" id="KW-0378">Hydrolase</keyword>
<dbReference type="AlphaFoldDB" id="W0RQ21"/>
<organism evidence="1 2">
    <name type="scientific">Gemmatirosa kalamazoonensis</name>
    <dbReference type="NCBI Taxonomy" id="861299"/>
    <lineage>
        <taxon>Bacteria</taxon>
        <taxon>Pseudomonadati</taxon>
        <taxon>Gemmatimonadota</taxon>
        <taxon>Gemmatimonadia</taxon>
        <taxon>Gemmatimonadales</taxon>
        <taxon>Gemmatimonadaceae</taxon>
        <taxon>Gemmatirosa</taxon>
    </lineage>
</organism>
<evidence type="ECO:0000313" key="1">
    <source>
        <dbReference type="EMBL" id="AHG91613.1"/>
    </source>
</evidence>
<gene>
    <name evidence="1" type="ORF">J421_4076</name>
</gene>